<protein>
    <submittedName>
        <fullName evidence="3">Internalin-J</fullName>
    </submittedName>
</protein>
<dbReference type="Pfam" id="PF06458">
    <property type="entry name" value="MucBP"/>
    <property type="match status" value="2"/>
</dbReference>
<dbReference type="Proteomes" id="UP000019246">
    <property type="component" value="Unassembled WGS sequence"/>
</dbReference>
<dbReference type="OrthoDB" id="7183084at2"/>
<comment type="caution">
    <text evidence="3">The sequence shown here is derived from an EMBL/GenBank/DDBJ whole genome shotgun (WGS) entry which is preliminary data.</text>
</comment>
<accession>W7BNB7</accession>
<gene>
    <name evidence="3" type="ORF">MAQA_02402</name>
</gene>
<proteinExistence type="predicted"/>
<dbReference type="InterPro" id="IPR009459">
    <property type="entry name" value="MucBP_dom"/>
</dbReference>
<evidence type="ECO:0000259" key="2">
    <source>
        <dbReference type="Pfam" id="PF06458"/>
    </source>
</evidence>
<feature type="domain" description="MucBP" evidence="2">
    <location>
        <begin position="2"/>
        <end position="40"/>
    </location>
</feature>
<dbReference type="EMBL" id="AOCG01000002">
    <property type="protein sequence ID" value="EUJ21543.1"/>
    <property type="molecule type" value="Genomic_DNA"/>
</dbReference>
<dbReference type="RefSeq" id="WP_036070795.1">
    <property type="nucleotide sequence ID" value="NZ_AOCG01000002.1"/>
</dbReference>
<evidence type="ECO:0000256" key="1">
    <source>
        <dbReference type="ARBA" id="ARBA00022737"/>
    </source>
</evidence>
<feature type="domain" description="MucBP" evidence="2">
    <location>
        <begin position="48"/>
        <end position="110"/>
    </location>
</feature>
<keyword evidence="4" id="KW-1185">Reference proteome</keyword>
<sequence length="116" mass="13220">MGTAIKQSEKKIDGYSFKKVIGQASGKFKQHSQTITYVYEKKPERAGNVTVTYQDKNGKTLAPSKILTGKVGERYHAKAKSIKGYKLVSYPKNVKGSFTKKEQTVRFIYQYHKNKH</sequence>
<dbReference type="PATRIC" id="fig|1265818.5.peg.483"/>
<name>W7BNB7_9LIST</name>
<evidence type="ECO:0000313" key="4">
    <source>
        <dbReference type="Proteomes" id="UP000019246"/>
    </source>
</evidence>
<dbReference type="AlphaFoldDB" id="W7BNB7"/>
<keyword evidence="1" id="KW-0677">Repeat</keyword>
<evidence type="ECO:0000313" key="3">
    <source>
        <dbReference type="EMBL" id="EUJ21543.1"/>
    </source>
</evidence>
<dbReference type="Gene3D" id="3.10.20.320">
    <property type="entry name" value="Putative peptidoglycan bound protein (lpxtg motif)"/>
    <property type="match status" value="2"/>
</dbReference>
<organism evidence="3 4">
    <name type="scientific">Listeria aquatica FSL S10-1188</name>
    <dbReference type="NCBI Taxonomy" id="1265818"/>
    <lineage>
        <taxon>Bacteria</taxon>
        <taxon>Bacillati</taxon>
        <taxon>Bacillota</taxon>
        <taxon>Bacilli</taxon>
        <taxon>Bacillales</taxon>
        <taxon>Listeriaceae</taxon>
        <taxon>Listeria</taxon>
    </lineage>
</organism>
<reference evidence="3 4" key="1">
    <citation type="journal article" date="2014" name="Int. J. Syst. Evol. Microbiol.">
        <title>Listeria floridensis sp. nov., Listeria aquatica sp. nov., Listeria cornellensis sp. nov., Listeria riparia sp. nov. and Listeria grandensis sp. nov., from agricultural and natural environments.</title>
        <authorList>
            <person name="den Bakker H.C."/>
            <person name="Warchocki S."/>
            <person name="Wright E.M."/>
            <person name="Allred A.F."/>
            <person name="Ahlstrom C."/>
            <person name="Manuel C.S."/>
            <person name="Stasiewicz M.J."/>
            <person name="Burrell A."/>
            <person name="Roof S."/>
            <person name="Strawn L."/>
            <person name="Fortes E.D."/>
            <person name="Nightingale K.K."/>
            <person name="Kephart D."/>
            <person name="Wiedmann M."/>
        </authorList>
    </citation>
    <scope>NUCLEOTIDE SEQUENCE [LARGE SCALE GENOMIC DNA]</scope>
    <source>
        <strain evidence="3 4">FSL S10-1188</strain>
    </source>
</reference>
<dbReference type="STRING" id="1265818.MAQA_02402"/>